<gene>
    <name evidence="1" type="ORF">GMD50_16930</name>
</gene>
<dbReference type="RefSeq" id="WP_155219921.1">
    <property type="nucleotide sequence ID" value="NZ_WNAJ01000026.1"/>
</dbReference>
<evidence type="ECO:0000313" key="1">
    <source>
        <dbReference type="EMBL" id="MTR86691.1"/>
    </source>
</evidence>
<sequence>MQELNIPPEKLFGTSDDVKIFIKGIETKVINMSDEHGDFLAILATDPALSDICGDIVLGKAIYEIDYMKYQGHIAVIKAYYH</sequence>
<accession>A0A6L6L8F6</accession>
<name>A0A6L6L8F6_9FIRM</name>
<dbReference type="Proteomes" id="UP000478483">
    <property type="component" value="Unassembled WGS sequence"/>
</dbReference>
<reference evidence="1 2" key="1">
    <citation type="journal article" date="2019" name="Nat. Med.">
        <title>A library of human gut bacterial isolates paired with longitudinal multiomics data enables mechanistic microbiome research.</title>
        <authorList>
            <person name="Poyet M."/>
            <person name="Groussin M."/>
            <person name="Gibbons S.M."/>
            <person name="Avila-Pacheco J."/>
            <person name="Jiang X."/>
            <person name="Kearney S.M."/>
            <person name="Perrotta A.R."/>
            <person name="Berdy B."/>
            <person name="Zhao S."/>
            <person name="Lieberman T.D."/>
            <person name="Swanson P.K."/>
            <person name="Smith M."/>
            <person name="Roesemann S."/>
            <person name="Alexander J.E."/>
            <person name="Rich S.A."/>
            <person name="Livny J."/>
            <person name="Vlamakis H."/>
            <person name="Clish C."/>
            <person name="Bullock K."/>
            <person name="Deik A."/>
            <person name="Scott J."/>
            <person name="Pierce K.A."/>
            <person name="Xavier R.J."/>
            <person name="Alm E.J."/>
        </authorList>
    </citation>
    <scope>NUCLEOTIDE SEQUENCE [LARGE SCALE GENOMIC DNA]</scope>
    <source>
        <strain evidence="1 2">BIOML-A1</strain>
    </source>
</reference>
<organism evidence="1 2">
    <name type="scientific">Roseburia intestinalis</name>
    <dbReference type="NCBI Taxonomy" id="166486"/>
    <lineage>
        <taxon>Bacteria</taxon>
        <taxon>Bacillati</taxon>
        <taxon>Bacillota</taxon>
        <taxon>Clostridia</taxon>
        <taxon>Lachnospirales</taxon>
        <taxon>Lachnospiraceae</taxon>
        <taxon>Roseburia</taxon>
    </lineage>
</organism>
<dbReference type="EMBL" id="WNAJ01000026">
    <property type="protein sequence ID" value="MTR86691.1"/>
    <property type="molecule type" value="Genomic_DNA"/>
</dbReference>
<protein>
    <submittedName>
        <fullName evidence="1">Uncharacterized protein</fullName>
    </submittedName>
</protein>
<comment type="caution">
    <text evidence="1">The sequence shown here is derived from an EMBL/GenBank/DDBJ whole genome shotgun (WGS) entry which is preliminary data.</text>
</comment>
<evidence type="ECO:0000313" key="2">
    <source>
        <dbReference type="Proteomes" id="UP000478483"/>
    </source>
</evidence>
<proteinExistence type="predicted"/>
<dbReference type="AlphaFoldDB" id="A0A6L6L8F6"/>